<dbReference type="InterPro" id="IPR001849">
    <property type="entry name" value="PH_domain"/>
</dbReference>
<dbReference type="InterPro" id="IPR057334">
    <property type="entry name" value="PH_2nd_LRR"/>
</dbReference>
<dbReference type="SUPFAM" id="SSF52047">
    <property type="entry name" value="RNI-like"/>
    <property type="match status" value="1"/>
</dbReference>
<evidence type="ECO:0000313" key="3">
    <source>
        <dbReference type="EMBL" id="CUS11215.1"/>
    </source>
</evidence>
<sequence>MSIPHDVSSARRRSFAFFSRPNNPPEADITTWPVRELITKQRPKSAFFTTGGTGYEEVATVVWTNIGSRPRLLTKTLGPRPRSMFASSRGRDPGSPQVESSASSSIGSSQSDNMPLLHPSSRVIIHSGEVVSSGGLLRRKKEFMVLTSDELLRYKSESKASEAFGLSARSPTTGRTPSIGSAGDFVSEHALVTMMNQVVAVYRFGCEGELACSVQVDHLDDSNGTPSSTILQVGSSREAQEWLDILRQVSQTCRSARPPLAFSDSTVKHIARRLEADKDYSPAHFQIFRIVQRCGKVQGRAGSSEDLHKMYSTICYLVIGIHKVHFVPLPKCPSNNSRSTTSLLSTATPSSHGILNLVGIAISDVDDSFTLTFRSPCRPPQRVHLASTEAPEIIRSICQAAEHLRPNWLIPPFSIDIPQNMKDESIPEIPPTPGDDYNGFDRTLSAYCTAYDLDASNIVYGIHTEVEDSPRFVLYPPAYSRRRQYTDLELLAVMRSLRWNEAFASLSFRGISLEALHGIVDTHGTENEPNCSRSGRPIGIKSAGNRRCSLLIHEIRALALCSSKLRRLDVYECMRRKTRREDLAGTFSPEGGCGIVEAVMPLCRRGLTNCDWFDLTGIELVESDLDWLVDAAASRLAHFRGFELARCGLTERMMTLFLNALATHENTLESLNLCGNPGRIHAPSLNNSMSYFPFLRKLNLSRLLRTSGEDPLLTAETLLRWRLEDLDLRSSETKLNKETIDAVAAYLASSQSDSLHHLTLTQCGLTSKDVAVVMGSMSRASGKPRNMHLYVGQNPLSKHHDALVECILSGTTPSHLTMRMVDYPREEMFREFVTAMTANKTISFLDISKVSLPYEAGQDTCAALGALFAKNSTLKELDISGEQAVLESASLGAGLINALGRLSENKTLEILRIELQSLGTPGAMGLASMLTKNTALKEIYCEMNEIHLQGFSAIVNAMEQNETLLYLPRMDRDRVEHIKYLKDKLFQPSKTAVRSAANYHKGKDGKKEHHHKKLRRLNKGEKKVTFADGVLGATGVEQSLMLLDEKWESEAQRLVKFLARNAQLHDEKHNDRAWVVR</sequence>
<accession>A0A292PWZ1</accession>
<proteinExistence type="predicted"/>
<dbReference type="AlphaFoldDB" id="A0A292PWZ1"/>
<feature type="region of interest" description="Disordered" evidence="1">
    <location>
        <begin position="72"/>
        <end position="113"/>
    </location>
</feature>
<gene>
    <name evidence="3" type="ORF">GSTUAT00004714001</name>
</gene>
<evidence type="ECO:0000259" key="2">
    <source>
        <dbReference type="SMART" id="SM00233"/>
    </source>
</evidence>
<dbReference type="InterPro" id="IPR032675">
    <property type="entry name" value="LRR_dom_sf"/>
</dbReference>
<feature type="compositionally biased region" description="Low complexity" evidence="1">
    <location>
        <begin position="100"/>
        <end position="111"/>
    </location>
</feature>
<reference evidence="3" key="1">
    <citation type="submission" date="2015-10" db="EMBL/GenBank/DDBJ databases">
        <authorList>
            <person name="Regsiter A."/>
            <person name="william w."/>
        </authorList>
    </citation>
    <scope>NUCLEOTIDE SEQUENCE</scope>
    <source>
        <strain evidence="3">Montdore</strain>
    </source>
</reference>
<name>A0A292PWZ1_9PEZI</name>
<dbReference type="Gene3D" id="3.80.10.10">
    <property type="entry name" value="Ribonuclease Inhibitor"/>
    <property type="match status" value="1"/>
</dbReference>
<feature type="domain" description="PH" evidence="2">
    <location>
        <begin position="124"/>
        <end position="253"/>
    </location>
</feature>
<keyword evidence="4" id="KW-1185">Reference proteome</keyword>
<organism evidence="3 4">
    <name type="scientific">Tuber aestivum</name>
    <name type="common">summer truffle</name>
    <dbReference type="NCBI Taxonomy" id="59557"/>
    <lineage>
        <taxon>Eukaryota</taxon>
        <taxon>Fungi</taxon>
        <taxon>Dikarya</taxon>
        <taxon>Ascomycota</taxon>
        <taxon>Pezizomycotina</taxon>
        <taxon>Pezizomycetes</taxon>
        <taxon>Pezizales</taxon>
        <taxon>Tuberaceae</taxon>
        <taxon>Tuber</taxon>
    </lineage>
</organism>
<evidence type="ECO:0000256" key="1">
    <source>
        <dbReference type="SAM" id="MobiDB-lite"/>
    </source>
</evidence>
<protein>
    <recommendedName>
        <fullName evidence="2">PH domain-containing protein</fullName>
    </recommendedName>
</protein>
<dbReference type="PANTHER" id="PTHR24114:SF2">
    <property type="entry name" value="F-BOX DOMAIN-CONTAINING PROTEIN-RELATED"/>
    <property type="match status" value="1"/>
</dbReference>
<dbReference type="Pfam" id="PF25353">
    <property type="entry name" value="PH_2nd_LRR"/>
    <property type="match status" value="1"/>
</dbReference>
<evidence type="ECO:0000313" key="4">
    <source>
        <dbReference type="Proteomes" id="UP001412239"/>
    </source>
</evidence>
<dbReference type="Proteomes" id="UP001412239">
    <property type="component" value="Unassembled WGS sequence"/>
</dbReference>
<dbReference type="InterPro" id="IPR052394">
    <property type="entry name" value="LRR-containing"/>
</dbReference>
<dbReference type="SMART" id="SM00233">
    <property type="entry name" value="PH"/>
    <property type="match status" value="1"/>
</dbReference>
<dbReference type="PANTHER" id="PTHR24114">
    <property type="entry name" value="LEUCINE RICH REPEAT FAMILY PROTEIN"/>
    <property type="match status" value="1"/>
</dbReference>
<dbReference type="EMBL" id="LN891028">
    <property type="protein sequence ID" value="CUS11215.1"/>
    <property type="molecule type" value="Genomic_DNA"/>
</dbReference>